<dbReference type="OrthoDB" id="10629401at2759"/>
<dbReference type="AlphaFoldDB" id="A0A1L7WDJ3"/>
<feature type="compositionally biased region" description="Basic and acidic residues" evidence="1">
    <location>
        <begin position="71"/>
        <end position="80"/>
    </location>
</feature>
<keyword evidence="3" id="KW-1185">Reference proteome</keyword>
<organism evidence="2 3">
    <name type="scientific">Phialocephala subalpina</name>
    <dbReference type="NCBI Taxonomy" id="576137"/>
    <lineage>
        <taxon>Eukaryota</taxon>
        <taxon>Fungi</taxon>
        <taxon>Dikarya</taxon>
        <taxon>Ascomycota</taxon>
        <taxon>Pezizomycotina</taxon>
        <taxon>Leotiomycetes</taxon>
        <taxon>Helotiales</taxon>
        <taxon>Mollisiaceae</taxon>
        <taxon>Phialocephala</taxon>
        <taxon>Phialocephala fortinii species complex</taxon>
    </lineage>
</organism>
<reference evidence="2 3" key="1">
    <citation type="submission" date="2016-03" db="EMBL/GenBank/DDBJ databases">
        <authorList>
            <person name="Ploux O."/>
        </authorList>
    </citation>
    <scope>NUCLEOTIDE SEQUENCE [LARGE SCALE GENOMIC DNA]</scope>
    <source>
        <strain evidence="2 3">UAMH 11012</strain>
    </source>
</reference>
<evidence type="ECO:0000313" key="2">
    <source>
        <dbReference type="EMBL" id="CZR50847.1"/>
    </source>
</evidence>
<proteinExistence type="predicted"/>
<gene>
    <name evidence="2" type="ORF">PAC_00721</name>
</gene>
<evidence type="ECO:0000256" key="1">
    <source>
        <dbReference type="SAM" id="MobiDB-lite"/>
    </source>
</evidence>
<name>A0A1L7WDJ3_9HELO</name>
<protein>
    <submittedName>
        <fullName evidence="2">Uncharacterized protein</fullName>
    </submittedName>
</protein>
<evidence type="ECO:0000313" key="3">
    <source>
        <dbReference type="Proteomes" id="UP000184330"/>
    </source>
</evidence>
<accession>A0A1L7WDJ3</accession>
<dbReference type="Proteomes" id="UP000184330">
    <property type="component" value="Unassembled WGS sequence"/>
</dbReference>
<feature type="region of interest" description="Disordered" evidence="1">
    <location>
        <begin position="61"/>
        <end position="100"/>
    </location>
</feature>
<sequence>MRTIIYKQVKIRLARPDRPNPVSNTAIHPRRDLVDRRNLPTERQLWFEMLERNNRRVLEASVGSELQDSDIENHDPKDPDYYQLVYGDEDSDSDVDRGLE</sequence>
<dbReference type="EMBL" id="FJOG01000001">
    <property type="protein sequence ID" value="CZR50847.1"/>
    <property type="molecule type" value="Genomic_DNA"/>
</dbReference>